<gene>
    <name evidence="10" type="ORF">B4U80_10758</name>
</gene>
<keyword evidence="6 7" id="KW-0012">Acyltransferase</keyword>
<evidence type="ECO:0000256" key="3">
    <source>
        <dbReference type="ARBA" id="ARBA00022692"/>
    </source>
</evidence>
<keyword evidence="3 7" id="KW-0812">Transmembrane</keyword>
<comment type="caution">
    <text evidence="10">The sequence shown here is derived from an EMBL/GenBank/DDBJ whole genome shotgun (WGS) entry which is preliminary data.</text>
</comment>
<reference evidence="10 11" key="1">
    <citation type="journal article" date="2018" name="Gigascience">
        <title>Genomes of trombidid mites reveal novel predicted allergens and laterally-transferred genes associated with secondary metabolism.</title>
        <authorList>
            <person name="Dong X."/>
            <person name="Chaisiri K."/>
            <person name="Xia D."/>
            <person name="Armstrong S.D."/>
            <person name="Fang Y."/>
            <person name="Donnelly M.J."/>
            <person name="Kadowaki T."/>
            <person name="McGarry J.W."/>
            <person name="Darby A.C."/>
            <person name="Makepeace B.L."/>
        </authorList>
    </citation>
    <scope>NUCLEOTIDE SEQUENCE [LARGE SCALE GENOMIC DNA]</scope>
    <source>
        <strain evidence="10">UoL-UT</strain>
    </source>
</reference>
<protein>
    <recommendedName>
        <fullName evidence="7">Palmitoyltransferase</fullName>
        <ecNumber evidence="7">2.3.1.225</ecNumber>
    </recommendedName>
</protein>
<dbReference type="PROSITE" id="PS50216">
    <property type="entry name" value="DHHC"/>
    <property type="match status" value="1"/>
</dbReference>
<feature type="domain" description="Palmitoyltransferase DHHC" evidence="9">
    <location>
        <begin position="166"/>
        <end position="200"/>
    </location>
</feature>
<comment type="similarity">
    <text evidence="7">Belongs to the DHHC palmitoyltransferase family.</text>
</comment>
<evidence type="ECO:0000256" key="7">
    <source>
        <dbReference type="RuleBase" id="RU079119"/>
    </source>
</evidence>
<evidence type="ECO:0000256" key="5">
    <source>
        <dbReference type="ARBA" id="ARBA00023136"/>
    </source>
</evidence>
<evidence type="ECO:0000256" key="1">
    <source>
        <dbReference type="ARBA" id="ARBA00004141"/>
    </source>
</evidence>
<dbReference type="GO" id="GO:0016020">
    <property type="term" value="C:membrane"/>
    <property type="evidence" value="ECO:0007669"/>
    <property type="project" value="UniProtKB-SubCell"/>
</dbReference>
<evidence type="ECO:0000256" key="8">
    <source>
        <dbReference type="SAM" id="MobiDB-lite"/>
    </source>
</evidence>
<dbReference type="VEuPathDB" id="VectorBase:LDEU006971"/>
<keyword evidence="2 7" id="KW-0808">Transferase</keyword>
<evidence type="ECO:0000256" key="6">
    <source>
        <dbReference type="ARBA" id="ARBA00023315"/>
    </source>
</evidence>
<accession>A0A443SC07</accession>
<evidence type="ECO:0000256" key="4">
    <source>
        <dbReference type="ARBA" id="ARBA00022989"/>
    </source>
</evidence>
<organism evidence="10 11">
    <name type="scientific">Leptotrombidium deliense</name>
    <dbReference type="NCBI Taxonomy" id="299467"/>
    <lineage>
        <taxon>Eukaryota</taxon>
        <taxon>Metazoa</taxon>
        <taxon>Ecdysozoa</taxon>
        <taxon>Arthropoda</taxon>
        <taxon>Chelicerata</taxon>
        <taxon>Arachnida</taxon>
        <taxon>Acari</taxon>
        <taxon>Acariformes</taxon>
        <taxon>Trombidiformes</taxon>
        <taxon>Prostigmata</taxon>
        <taxon>Anystina</taxon>
        <taxon>Parasitengona</taxon>
        <taxon>Trombiculoidea</taxon>
        <taxon>Trombiculidae</taxon>
        <taxon>Leptotrombidium</taxon>
    </lineage>
</organism>
<comment type="subcellular location">
    <subcellularLocation>
        <location evidence="1">Membrane</location>
        <topology evidence="1">Multi-pass membrane protein</topology>
    </subcellularLocation>
</comment>
<dbReference type="Pfam" id="PF01529">
    <property type="entry name" value="DHHC"/>
    <property type="match status" value="1"/>
</dbReference>
<feature type="transmembrane region" description="Helical" evidence="7">
    <location>
        <begin position="55"/>
        <end position="75"/>
    </location>
</feature>
<dbReference type="AlphaFoldDB" id="A0A443SC07"/>
<keyword evidence="5 7" id="KW-0472">Membrane</keyword>
<evidence type="ECO:0000313" key="10">
    <source>
        <dbReference type="EMBL" id="RWS25069.1"/>
    </source>
</evidence>
<keyword evidence="4 7" id="KW-1133">Transmembrane helix</keyword>
<name>A0A443SC07_9ACAR</name>
<dbReference type="PANTHER" id="PTHR12246">
    <property type="entry name" value="PALMITOYLTRANSFERASE ZDHHC16"/>
    <property type="match status" value="1"/>
</dbReference>
<dbReference type="OrthoDB" id="9909019at2759"/>
<dbReference type="InterPro" id="IPR001594">
    <property type="entry name" value="Palmitoyltrfase_DHHC"/>
</dbReference>
<evidence type="ECO:0000256" key="2">
    <source>
        <dbReference type="ARBA" id="ARBA00022679"/>
    </source>
</evidence>
<comment type="catalytic activity">
    <reaction evidence="7">
        <text>L-cysteinyl-[protein] + hexadecanoyl-CoA = S-hexadecanoyl-L-cysteinyl-[protein] + CoA</text>
        <dbReference type="Rhea" id="RHEA:36683"/>
        <dbReference type="Rhea" id="RHEA-COMP:10131"/>
        <dbReference type="Rhea" id="RHEA-COMP:11032"/>
        <dbReference type="ChEBI" id="CHEBI:29950"/>
        <dbReference type="ChEBI" id="CHEBI:57287"/>
        <dbReference type="ChEBI" id="CHEBI:57379"/>
        <dbReference type="ChEBI" id="CHEBI:74151"/>
        <dbReference type="EC" id="2.3.1.225"/>
    </reaction>
</comment>
<dbReference type="EC" id="2.3.1.225" evidence="7"/>
<feature type="transmembrane region" description="Helical" evidence="7">
    <location>
        <begin position="87"/>
        <end position="109"/>
    </location>
</feature>
<proteinExistence type="inferred from homology"/>
<comment type="domain">
    <text evidence="7">The DHHC domain is required for palmitoyltransferase activity.</text>
</comment>
<evidence type="ECO:0000313" key="11">
    <source>
        <dbReference type="Proteomes" id="UP000288716"/>
    </source>
</evidence>
<dbReference type="Proteomes" id="UP000288716">
    <property type="component" value="Unassembled WGS sequence"/>
</dbReference>
<dbReference type="GO" id="GO:0019706">
    <property type="term" value="F:protein-cysteine S-palmitoyltransferase activity"/>
    <property type="evidence" value="ECO:0007669"/>
    <property type="project" value="UniProtKB-EC"/>
</dbReference>
<feature type="compositionally biased region" description="Polar residues" evidence="8">
    <location>
        <begin position="324"/>
        <end position="333"/>
    </location>
</feature>
<keyword evidence="11" id="KW-1185">Reference proteome</keyword>
<dbReference type="EMBL" id="NCKV01004084">
    <property type="protein sequence ID" value="RWS25069.1"/>
    <property type="molecule type" value="Genomic_DNA"/>
</dbReference>
<sequence>MVHMGHKSLNNSTDVKFATNKCPDVICSDGATKTKHALPEVSVLCQRLQMDSRVIHYRCSTLGLLCICRSALFAFYGDAISVTMSSVILKVVCLIVFHVLYVMTFWSYWQTIFTPSATVPRSFWFTYSDFDRLQKEETEDARIQVVTEIISSRQLPVICRTFTGGYRLCEKCNLIKPDRAHHCSVCGQCVLKMDHHCPWFVKSWKNDSPNWGKFHILFLFFVSIMFAISLISLFGYHIYLVLLNRSTLESFRAPVFRFGPDKNAFNLGKYHNFCQIFGVNWKHWFLPIQTSVGDGLHYPISVREENIQDLQSPESVENDRHESNQQTQILSPTHKQTNFYNSIPAHSDGNVGQWVSADVSIPMPNDENTLLVSERRDNVGGDGDVLVPNKIVYKSQGTGIVYQTRFDSNDQDANEPLLNSGDEDEIQTSNHSLKGVQIEHSNPVLTVAVENGDHKNTNIIQF</sequence>
<feature type="region of interest" description="Disordered" evidence="8">
    <location>
        <begin position="309"/>
        <end position="333"/>
    </location>
</feature>
<evidence type="ECO:0000259" key="9">
    <source>
        <dbReference type="Pfam" id="PF01529"/>
    </source>
</evidence>
<dbReference type="InterPro" id="IPR039859">
    <property type="entry name" value="PFA4/ZDH16/20/ERF2-like"/>
</dbReference>
<dbReference type="STRING" id="299467.A0A443SC07"/>
<feature type="transmembrane region" description="Helical" evidence="7">
    <location>
        <begin position="214"/>
        <end position="242"/>
    </location>
</feature>